<proteinExistence type="predicted"/>
<keyword evidence="3" id="KW-1185">Reference proteome</keyword>
<organism evidence="2 3">
    <name type="scientific">Iodidimonas nitroreducens</name>
    <dbReference type="NCBI Taxonomy" id="1236968"/>
    <lineage>
        <taxon>Bacteria</taxon>
        <taxon>Pseudomonadati</taxon>
        <taxon>Pseudomonadota</taxon>
        <taxon>Alphaproteobacteria</taxon>
        <taxon>Iodidimonadales</taxon>
        <taxon>Iodidimonadaceae</taxon>
        <taxon>Iodidimonas</taxon>
    </lineage>
</organism>
<evidence type="ECO:0000313" key="3">
    <source>
        <dbReference type="Proteomes" id="UP000324996"/>
    </source>
</evidence>
<protein>
    <recommendedName>
        <fullName evidence="1">Putative auto-transporter adhesin head GIN domain-containing protein</fullName>
    </recommendedName>
</protein>
<dbReference type="Gene3D" id="2.160.20.120">
    <property type="match status" value="1"/>
</dbReference>
<dbReference type="InterPro" id="IPR021255">
    <property type="entry name" value="DUF2807"/>
</dbReference>
<gene>
    <name evidence="2" type="ORF">JCM17846_14990</name>
</gene>
<name>A0A5A7N759_9PROT</name>
<dbReference type="AlphaFoldDB" id="A0A5A7N759"/>
<accession>A0A5A7N759</accession>
<dbReference type="Pfam" id="PF10988">
    <property type="entry name" value="DUF2807"/>
    <property type="match status" value="1"/>
</dbReference>
<feature type="domain" description="Putative auto-transporter adhesin head GIN" evidence="1">
    <location>
        <begin position="1"/>
        <end position="43"/>
    </location>
</feature>
<evidence type="ECO:0000259" key="1">
    <source>
        <dbReference type="Pfam" id="PF10988"/>
    </source>
</evidence>
<dbReference type="Proteomes" id="UP000324996">
    <property type="component" value="Unassembled WGS sequence"/>
</dbReference>
<sequence>MRALRCDQVAIEINGSGDADVYAGKGITVEINGSGDVSVAGKPLVKSVSISGSGNFEMHDGE</sequence>
<reference evidence="2 3" key="1">
    <citation type="submission" date="2019-09" db="EMBL/GenBank/DDBJ databases">
        <title>NBRP : Genome information of microbial organism related human and environment.</title>
        <authorList>
            <person name="Hattori M."/>
            <person name="Oshima K."/>
            <person name="Inaba H."/>
            <person name="Suda W."/>
            <person name="Sakamoto M."/>
            <person name="Iino T."/>
            <person name="Kitahara M."/>
            <person name="Oshida Y."/>
            <person name="Iida T."/>
            <person name="Kudo T."/>
            <person name="Itoh T."/>
            <person name="Ohkuma M."/>
        </authorList>
    </citation>
    <scope>NUCLEOTIDE SEQUENCE [LARGE SCALE GENOMIC DNA]</scope>
    <source>
        <strain evidence="2 3">Q-1</strain>
    </source>
</reference>
<dbReference type="EMBL" id="BKCN01000006">
    <property type="protein sequence ID" value="GER03817.1"/>
    <property type="molecule type" value="Genomic_DNA"/>
</dbReference>
<evidence type="ECO:0000313" key="2">
    <source>
        <dbReference type="EMBL" id="GER03817.1"/>
    </source>
</evidence>
<comment type="caution">
    <text evidence="2">The sequence shown here is derived from an EMBL/GenBank/DDBJ whole genome shotgun (WGS) entry which is preliminary data.</text>
</comment>